<feature type="domain" description="HTH lysR-type" evidence="5">
    <location>
        <begin position="7"/>
        <end position="64"/>
    </location>
</feature>
<proteinExistence type="inferred from homology"/>
<dbReference type="SUPFAM" id="SSF53850">
    <property type="entry name" value="Periplasmic binding protein-like II"/>
    <property type="match status" value="1"/>
</dbReference>
<dbReference type="Proteomes" id="UP000214603">
    <property type="component" value="Unassembled WGS sequence"/>
</dbReference>
<dbReference type="GO" id="GO:0003677">
    <property type="term" value="F:DNA binding"/>
    <property type="evidence" value="ECO:0007669"/>
    <property type="project" value="UniProtKB-KW"/>
</dbReference>
<dbReference type="SUPFAM" id="SSF46785">
    <property type="entry name" value="Winged helix' DNA-binding domain"/>
    <property type="match status" value="1"/>
</dbReference>
<dbReference type="PANTHER" id="PTHR30419">
    <property type="entry name" value="HTH-TYPE TRANSCRIPTIONAL REGULATOR YBHD"/>
    <property type="match status" value="1"/>
</dbReference>
<evidence type="ECO:0000256" key="1">
    <source>
        <dbReference type="ARBA" id="ARBA00009437"/>
    </source>
</evidence>
<dbReference type="InterPro" id="IPR036390">
    <property type="entry name" value="WH_DNA-bd_sf"/>
</dbReference>
<evidence type="ECO:0000256" key="3">
    <source>
        <dbReference type="ARBA" id="ARBA00023125"/>
    </source>
</evidence>
<organism evidence="6 7">
    <name type="scientific">Candidimonas nitroreducens</name>
    <dbReference type="NCBI Taxonomy" id="683354"/>
    <lineage>
        <taxon>Bacteria</taxon>
        <taxon>Pseudomonadati</taxon>
        <taxon>Pseudomonadota</taxon>
        <taxon>Betaproteobacteria</taxon>
        <taxon>Burkholderiales</taxon>
        <taxon>Alcaligenaceae</taxon>
        <taxon>Candidimonas</taxon>
    </lineage>
</organism>
<protein>
    <submittedName>
        <fullName evidence="6">LysR family transcriptional regulator</fullName>
    </submittedName>
</protein>
<dbReference type="InterPro" id="IPR036388">
    <property type="entry name" value="WH-like_DNA-bd_sf"/>
</dbReference>
<dbReference type="PROSITE" id="PS50931">
    <property type="entry name" value="HTH_LYSR"/>
    <property type="match status" value="1"/>
</dbReference>
<evidence type="ECO:0000313" key="7">
    <source>
        <dbReference type="Proteomes" id="UP000214603"/>
    </source>
</evidence>
<keyword evidence="4" id="KW-0804">Transcription</keyword>
<comment type="caution">
    <text evidence="6">The sequence shown here is derived from an EMBL/GenBank/DDBJ whole genome shotgun (WGS) entry which is preliminary data.</text>
</comment>
<dbReference type="PANTHER" id="PTHR30419:SF8">
    <property type="entry name" value="NITROGEN ASSIMILATION TRANSCRIPTIONAL ACTIVATOR-RELATED"/>
    <property type="match status" value="1"/>
</dbReference>
<keyword evidence="2" id="KW-0805">Transcription regulation</keyword>
<dbReference type="OrthoDB" id="8804410at2"/>
<dbReference type="GO" id="GO:0003700">
    <property type="term" value="F:DNA-binding transcription factor activity"/>
    <property type="evidence" value="ECO:0007669"/>
    <property type="project" value="InterPro"/>
</dbReference>
<keyword evidence="3" id="KW-0238">DNA-binding</keyword>
<evidence type="ECO:0000256" key="4">
    <source>
        <dbReference type="ARBA" id="ARBA00023163"/>
    </source>
</evidence>
<reference evidence="7" key="1">
    <citation type="submission" date="2017-06" db="EMBL/GenBank/DDBJ databases">
        <title>Herbaspirillum phytohormonus sp. nov., isolated from the root nodule of Robinia pseudoacacia in lead-zinc mine.</title>
        <authorList>
            <person name="Fan M."/>
            <person name="Lin Y."/>
        </authorList>
    </citation>
    <scope>NUCLEOTIDE SEQUENCE [LARGE SCALE GENOMIC DNA]</scope>
    <source>
        <strain evidence="7">SC-089</strain>
    </source>
</reference>
<keyword evidence="7" id="KW-1185">Reference proteome</keyword>
<comment type="similarity">
    <text evidence="1">Belongs to the LysR transcriptional regulatory family.</text>
</comment>
<dbReference type="RefSeq" id="WP_088602147.1">
    <property type="nucleotide sequence ID" value="NZ_NJIH01000003.1"/>
</dbReference>
<gene>
    <name evidence="6" type="ORF">CEY11_04350</name>
</gene>
<evidence type="ECO:0000313" key="6">
    <source>
        <dbReference type="EMBL" id="OWT63565.1"/>
    </source>
</evidence>
<dbReference type="Pfam" id="PF03466">
    <property type="entry name" value="LysR_substrate"/>
    <property type="match status" value="1"/>
</dbReference>
<evidence type="ECO:0000259" key="5">
    <source>
        <dbReference type="PROSITE" id="PS50931"/>
    </source>
</evidence>
<name>A0A225MQQ6_9BURK</name>
<dbReference type="Gene3D" id="1.10.10.10">
    <property type="entry name" value="Winged helix-like DNA-binding domain superfamily/Winged helix DNA-binding domain"/>
    <property type="match status" value="1"/>
</dbReference>
<dbReference type="Gene3D" id="3.40.190.290">
    <property type="match status" value="1"/>
</dbReference>
<dbReference type="InterPro" id="IPR005119">
    <property type="entry name" value="LysR_subst-bd"/>
</dbReference>
<evidence type="ECO:0000256" key="2">
    <source>
        <dbReference type="ARBA" id="ARBA00023015"/>
    </source>
</evidence>
<accession>A0A225MQQ6</accession>
<dbReference type="EMBL" id="NJIH01000003">
    <property type="protein sequence ID" value="OWT63565.1"/>
    <property type="molecule type" value="Genomic_DNA"/>
</dbReference>
<dbReference type="InterPro" id="IPR000847">
    <property type="entry name" value="LysR_HTH_N"/>
</dbReference>
<dbReference type="GO" id="GO:0005829">
    <property type="term" value="C:cytosol"/>
    <property type="evidence" value="ECO:0007669"/>
    <property type="project" value="TreeGrafter"/>
</dbReference>
<sequence>MDWSYKIRLRNLQMLVRLCEQRNVSQVAQELNITQPALSKWLRDFEAHLEAPLFERHARGLEPLPLALELARQARAIVGRLDRARAVVQYMKGPVRRQIAVGVSPMAAIALLPGALREFHGRHPEVFVHVSEDTVDHLGSRLHSGELDVLIGRLEEEPTPEVGREKLCDTPLCLAMCRTHPLAHEPNAPWERALEYPWVVPPPGSPFRRLVDLALEAMNQGKPNFLVESAYIHTSARLLEGTDLIAPMSRATAWGVQGLQAQALALRDFPINYQGSVDLVWRVEDQGDELIGDFMECARREAARMLV</sequence>
<dbReference type="AlphaFoldDB" id="A0A225MQQ6"/>
<dbReference type="Pfam" id="PF00126">
    <property type="entry name" value="HTH_1"/>
    <property type="match status" value="1"/>
</dbReference>
<dbReference type="InterPro" id="IPR050950">
    <property type="entry name" value="HTH-type_LysR_regulators"/>
</dbReference>